<dbReference type="NCBIfam" id="NF002581">
    <property type="entry name" value="PRK02234.1-2"/>
    <property type="match status" value="1"/>
</dbReference>
<dbReference type="EC" id="3.1.21.10" evidence="13"/>
<dbReference type="Pfam" id="PF03838">
    <property type="entry name" value="RecU"/>
    <property type="match status" value="1"/>
</dbReference>
<feature type="binding site" evidence="13">
    <location>
        <position position="75"/>
    </location>
    <ligand>
        <name>Mg(2+)</name>
        <dbReference type="ChEBI" id="CHEBI:18420"/>
    </ligand>
</feature>
<accession>A0ABZ2RT27</accession>
<keyword evidence="3 13" id="KW-0540">Nuclease</keyword>
<evidence type="ECO:0000313" key="15">
    <source>
        <dbReference type="Proteomes" id="UP001477443"/>
    </source>
</evidence>
<dbReference type="EMBL" id="CP148067">
    <property type="protein sequence ID" value="WXL29261.1"/>
    <property type="molecule type" value="Genomic_DNA"/>
</dbReference>
<evidence type="ECO:0000256" key="10">
    <source>
        <dbReference type="ARBA" id="ARBA00023204"/>
    </source>
</evidence>
<evidence type="ECO:0000256" key="7">
    <source>
        <dbReference type="ARBA" id="ARBA00022801"/>
    </source>
</evidence>
<dbReference type="RefSeq" id="WP_338822889.1">
    <property type="nucleotide sequence ID" value="NZ_CP148067.1"/>
</dbReference>
<evidence type="ECO:0000256" key="9">
    <source>
        <dbReference type="ARBA" id="ARBA00023172"/>
    </source>
</evidence>
<feature type="binding site" evidence="13">
    <location>
        <position position="62"/>
    </location>
    <ligand>
        <name>Mg(2+)</name>
        <dbReference type="ChEBI" id="CHEBI:18420"/>
    </ligand>
</feature>
<keyword evidence="15" id="KW-1185">Reference proteome</keyword>
<comment type="similarity">
    <text evidence="11 13">Belongs to the RecU family.</text>
</comment>
<gene>
    <name evidence="13 14" type="primary">recU</name>
    <name evidence="14" type="ORF">WG617_01250</name>
</gene>
<dbReference type="Proteomes" id="UP001477443">
    <property type="component" value="Chromosome"/>
</dbReference>
<dbReference type="InterPro" id="IPR004612">
    <property type="entry name" value="Resolv_RecU"/>
</dbReference>
<reference evidence="14" key="1">
    <citation type="submission" date="2024-03" db="EMBL/GenBank/DDBJ databases">
        <title>Complete genome sequence of Mycoplasma felifaucium Z921 isolated from the trachea of a cheetah.</title>
        <authorList>
            <person name="Spergser J."/>
        </authorList>
    </citation>
    <scope>NUCLEOTIDE SEQUENCE [LARGE SCALE GENOMIC DNA]</scope>
    <source>
        <strain evidence="14">Z921</strain>
    </source>
</reference>
<evidence type="ECO:0000256" key="6">
    <source>
        <dbReference type="ARBA" id="ARBA00022763"/>
    </source>
</evidence>
<keyword evidence="10 13" id="KW-0234">DNA repair</keyword>
<protein>
    <recommendedName>
        <fullName evidence="12 13">Holliday junction resolvase RecU</fullName>
        <ecNumber evidence="13">3.1.21.10</ecNumber>
    </recommendedName>
    <alternativeName>
        <fullName evidence="13">Recombination protein U homolog</fullName>
    </alternativeName>
</protein>
<dbReference type="Gene3D" id="3.40.1350.10">
    <property type="match status" value="1"/>
</dbReference>
<evidence type="ECO:0000256" key="4">
    <source>
        <dbReference type="ARBA" id="ARBA00022723"/>
    </source>
</evidence>
<feature type="site" description="Transition state stabilizer" evidence="13">
    <location>
        <position position="77"/>
    </location>
</feature>
<dbReference type="InterPro" id="IPR011856">
    <property type="entry name" value="tRNA_endonuc-like_dom_sf"/>
</dbReference>
<comment type="function">
    <text evidence="13">Endonuclease that resolves Holliday junction intermediates in genetic recombination. Cleaves mobile four-strand junctions by introducing symmetrical nicks in paired strands. Promotes annealing of linear ssDNA with homologous dsDNA. Required for DNA repair, homologous recombination and chromosome segregation.</text>
</comment>
<organism evidence="14 15">
    <name type="scientific">Mycoplasmopsis felifaucium</name>
    <dbReference type="NCBI Taxonomy" id="35768"/>
    <lineage>
        <taxon>Bacteria</taxon>
        <taxon>Bacillati</taxon>
        <taxon>Mycoplasmatota</taxon>
        <taxon>Mycoplasmoidales</taxon>
        <taxon>Metamycoplasmataceae</taxon>
        <taxon>Mycoplasmopsis</taxon>
    </lineage>
</organism>
<evidence type="ECO:0000256" key="12">
    <source>
        <dbReference type="ARBA" id="ARBA00029523"/>
    </source>
</evidence>
<dbReference type="CDD" id="cd22354">
    <property type="entry name" value="RecU-like"/>
    <property type="match status" value="1"/>
</dbReference>
<dbReference type="SUPFAM" id="SSF52980">
    <property type="entry name" value="Restriction endonuclease-like"/>
    <property type="match status" value="1"/>
</dbReference>
<keyword evidence="5 13" id="KW-0255">Endonuclease</keyword>
<evidence type="ECO:0000256" key="8">
    <source>
        <dbReference type="ARBA" id="ARBA00022842"/>
    </source>
</evidence>
<evidence type="ECO:0000256" key="13">
    <source>
        <dbReference type="HAMAP-Rule" id="MF_00130"/>
    </source>
</evidence>
<sequence>MTYKNRGMLLEDIINRTILYYYENGIAFIEKKNLPIKFKGIKTINNQLKAEEAFVYKKSTVDYIGCFKGKFVAFEAKMTNENYLPISNIKKHQIEYLKQIHANGGVSFLIVFFNQTNEFYLLDFGHLLQMYNTKEFKYLEIKKIGKIIPLVFPGIIDFLPILNI</sequence>
<feature type="binding site" evidence="13">
    <location>
        <position position="93"/>
    </location>
    <ligand>
        <name>Mg(2+)</name>
        <dbReference type="ChEBI" id="CHEBI:18420"/>
    </ligand>
</feature>
<keyword evidence="4 13" id="KW-0479">Metal-binding</keyword>
<evidence type="ECO:0000313" key="14">
    <source>
        <dbReference type="EMBL" id="WXL29261.1"/>
    </source>
</evidence>
<evidence type="ECO:0000256" key="1">
    <source>
        <dbReference type="ARBA" id="ARBA00004496"/>
    </source>
</evidence>
<evidence type="ECO:0000256" key="5">
    <source>
        <dbReference type="ARBA" id="ARBA00022759"/>
    </source>
</evidence>
<proteinExistence type="inferred from homology"/>
<evidence type="ECO:0000256" key="3">
    <source>
        <dbReference type="ARBA" id="ARBA00022722"/>
    </source>
</evidence>
<feature type="binding site" evidence="13">
    <location>
        <position position="60"/>
    </location>
    <ligand>
        <name>Mg(2+)</name>
        <dbReference type="ChEBI" id="CHEBI:18420"/>
    </ligand>
</feature>
<dbReference type="InterPro" id="IPR011335">
    <property type="entry name" value="Restrct_endonuc-II-like"/>
</dbReference>
<comment type="cofactor">
    <cofactor evidence="13">
        <name>Mg(2+)</name>
        <dbReference type="ChEBI" id="CHEBI:18420"/>
    </cofactor>
    <text evidence="13">Binds 1 Mg(2+) ion per subunit.</text>
</comment>
<keyword evidence="7 13" id="KW-0378">Hydrolase</keyword>
<keyword evidence="2 13" id="KW-0963">Cytoplasm</keyword>
<name>A0ABZ2RT27_9BACT</name>
<evidence type="ECO:0000256" key="2">
    <source>
        <dbReference type="ARBA" id="ARBA00022490"/>
    </source>
</evidence>
<dbReference type="HAMAP" id="MF_00130">
    <property type="entry name" value="RecU"/>
    <property type="match status" value="1"/>
</dbReference>
<keyword evidence="9 13" id="KW-0233">DNA recombination</keyword>
<keyword evidence="8 13" id="KW-0460">Magnesium</keyword>
<comment type="subcellular location">
    <subcellularLocation>
        <location evidence="1 13">Cytoplasm</location>
    </subcellularLocation>
</comment>
<comment type="catalytic activity">
    <reaction evidence="13">
        <text>Endonucleolytic cleavage at a junction such as a reciprocal single-stranded crossover between two homologous DNA duplexes (Holliday junction).</text>
        <dbReference type="EC" id="3.1.21.10"/>
    </reaction>
</comment>
<keyword evidence="6 13" id="KW-0227">DNA damage</keyword>
<evidence type="ECO:0000256" key="11">
    <source>
        <dbReference type="ARBA" id="ARBA00023447"/>
    </source>
</evidence>